<dbReference type="GO" id="GO:0003921">
    <property type="term" value="F:GMP synthase activity"/>
    <property type="evidence" value="ECO:0007669"/>
    <property type="project" value="InterPro"/>
</dbReference>
<dbReference type="CDD" id="cd01997">
    <property type="entry name" value="GMP_synthase_C"/>
    <property type="match status" value="1"/>
</dbReference>
<dbReference type="GO" id="GO:0005829">
    <property type="term" value="C:cytosol"/>
    <property type="evidence" value="ECO:0007669"/>
    <property type="project" value="TreeGrafter"/>
</dbReference>
<keyword evidence="6 11" id="KW-0332">GMP biosynthesis</keyword>
<dbReference type="GO" id="GO:0005524">
    <property type="term" value="F:ATP binding"/>
    <property type="evidence" value="ECO:0007669"/>
    <property type="project" value="UniProtKB-UniRule"/>
</dbReference>
<dbReference type="SUPFAM" id="SSF52402">
    <property type="entry name" value="Adenine nucleotide alpha hydrolases-like"/>
    <property type="match status" value="1"/>
</dbReference>
<keyword evidence="5 11" id="KW-0547">Nucleotide-binding</keyword>
<dbReference type="EMBL" id="QNVH01000022">
    <property type="protein sequence ID" value="TDA39095.1"/>
    <property type="molecule type" value="Genomic_DNA"/>
</dbReference>
<evidence type="ECO:0000256" key="7">
    <source>
        <dbReference type="ARBA" id="ARBA00022755"/>
    </source>
</evidence>
<dbReference type="Proteomes" id="UP000315399">
    <property type="component" value="Unassembled WGS sequence"/>
</dbReference>
<evidence type="ECO:0000256" key="3">
    <source>
        <dbReference type="ARBA" id="ARBA00012746"/>
    </source>
</evidence>
<evidence type="ECO:0000256" key="5">
    <source>
        <dbReference type="ARBA" id="ARBA00022741"/>
    </source>
</evidence>
<dbReference type="SUPFAM" id="SSF54810">
    <property type="entry name" value="GMP synthetase C-terminal dimerisation domain"/>
    <property type="match status" value="1"/>
</dbReference>
<evidence type="ECO:0000256" key="2">
    <source>
        <dbReference type="ARBA" id="ARBA00005153"/>
    </source>
</evidence>
<evidence type="ECO:0000256" key="8">
    <source>
        <dbReference type="ARBA" id="ARBA00022840"/>
    </source>
</evidence>
<dbReference type="AlphaFoldDB" id="A0A523BDV0"/>
<dbReference type="UniPathway" id="UPA00189">
    <property type="reaction ID" value="UER00296"/>
</dbReference>
<dbReference type="Gene3D" id="3.30.300.10">
    <property type="match status" value="2"/>
</dbReference>
<comment type="catalytic activity">
    <reaction evidence="10">
        <text>XMP + L-glutamine + ATP + H2O = GMP + L-glutamate + AMP + diphosphate + 2 H(+)</text>
        <dbReference type="Rhea" id="RHEA:11680"/>
        <dbReference type="ChEBI" id="CHEBI:15377"/>
        <dbReference type="ChEBI" id="CHEBI:15378"/>
        <dbReference type="ChEBI" id="CHEBI:29985"/>
        <dbReference type="ChEBI" id="CHEBI:30616"/>
        <dbReference type="ChEBI" id="CHEBI:33019"/>
        <dbReference type="ChEBI" id="CHEBI:57464"/>
        <dbReference type="ChEBI" id="CHEBI:58115"/>
        <dbReference type="ChEBI" id="CHEBI:58359"/>
        <dbReference type="ChEBI" id="CHEBI:456215"/>
        <dbReference type="EC" id="6.3.5.2"/>
    </reaction>
</comment>
<evidence type="ECO:0000259" key="12">
    <source>
        <dbReference type="PROSITE" id="PS51553"/>
    </source>
</evidence>
<gene>
    <name evidence="13" type="ORF">DSO08_03145</name>
</gene>
<keyword evidence="4" id="KW-0436">Ligase</keyword>
<name>A0A523BDV0_9CREN</name>
<feature type="domain" description="GMPS ATP-PPase" evidence="12">
    <location>
        <begin position="6"/>
        <end position="194"/>
    </location>
</feature>
<evidence type="ECO:0000256" key="9">
    <source>
        <dbReference type="ARBA" id="ARBA00030464"/>
    </source>
</evidence>
<accession>A0A523BDV0</accession>
<evidence type="ECO:0000256" key="11">
    <source>
        <dbReference type="PROSITE-ProRule" id="PRU00886"/>
    </source>
</evidence>
<dbReference type="Pfam" id="PF00958">
    <property type="entry name" value="GMP_synt_C"/>
    <property type="match status" value="1"/>
</dbReference>
<sequence>MTSITFNPSAFVEEKVRQIREYVGGSKAAIATSGGVDSTTCAVLAHKALGGRLICFFMDTGFMREGEVEEVSEMLRSLGLPLRVLYVRDRFIEALRGKRDAEEKRITFRETFYRVLSEEAKKEMCDVLIQGTIAPDWIETSGGIKTQHNVLEQLGLNTVDRYGFRLLEPLLELYKDQVREVARYLGVRLEASERQPFPGPGLMVRCIGEVREEKLKVLRAATSVVERALGGLRPPPNQYFAAVVEDERSAASHEAERAVREVLPGGRVQYFNCRATGVKGDNRAYGKIAVVSGGKASTEDLFRLPEKIIHEDGEVVRAVYELGGEGSGMGGGSTNRYAVLVRAVETRDFMTAKPYNVPMELLERLCRDLLEIKGVSSVCYDITSKPPATVEYE</sequence>
<protein>
    <recommendedName>
        <fullName evidence="3">GMP synthase (glutamine-hydrolyzing)</fullName>
        <ecNumber evidence="3">6.3.5.2</ecNumber>
    </recommendedName>
    <alternativeName>
        <fullName evidence="9">GMP synthetase</fullName>
    </alternativeName>
</protein>
<comment type="function">
    <text evidence="1">Catalyzes the synthesis of GMP from XMP.</text>
</comment>
<dbReference type="PANTHER" id="PTHR11922">
    <property type="entry name" value="GMP SYNTHASE-RELATED"/>
    <property type="match status" value="1"/>
</dbReference>
<evidence type="ECO:0000313" key="14">
    <source>
        <dbReference type="Proteomes" id="UP000315399"/>
    </source>
</evidence>
<reference evidence="13 14" key="1">
    <citation type="journal article" date="2019" name="Nat. Microbiol.">
        <title>Expanding anaerobic alkane metabolism in the domain of Archaea.</title>
        <authorList>
            <person name="Wang Y."/>
            <person name="Wegener G."/>
            <person name="Hou J."/>
            <person name="Wang F."/>
            <person name="Xiao X."/>
        </authorList>
    </citation>
    <scope>NUCLEOTIDE SEQUENCE [LARGE SCALE GENOMIC DNA]</scope>
    <source>
        <strain evidence="13">WYZ-LMO10</strain>
    </source>
</reference>
<evidence type="ECO:0000256" key="1">
    <source>
        <dbReference type="ARBA" id="ARBA00002332"/>
    </source>
</evidence>
<keyword evidence="8 11" id="KW-0067">ATP-binding</keyword>
<dbReference type="InterPro" id="IPR014729">
    <property type="entry name" value="Rossmann-like_a/b/a_fold"/>
</dbReference>
<dbReference type="InterPro" id="IPR025777">
    <property type="entry name" value="GMPS_ATP_PPase_dom"/>
</dbReference>
<dbReference type="EC" id="6.3.5.2" evidence="3"/>
<keyword evidence="7 11" id="KW-0658">Purine biosynthesis</keyword>
<dbReference type="PROSITE" id="PS51553">
    <property type="entry name" value="GMPS_ATP_PPASE"/>
    <property type="match status" value="1"/>
</dbReference>
<dbReference type="Pfam" id="PF01171">
    <property type="entry name" value="ATP_bind_3"/>
    <property type="match status" value="1"/>
</dbReference>
<dbReference type="InterPro" id="IPR011063">
    <property type="entry name" value="TilS/TtcA_N"/>
</dbReference>
<evidence type="ECO:0000256" key="6">
    <source>
        <dbReference type="ARBA" id="ARBA00022749"/>
    </source>
</evidence>
<dbReference type="PANTHER" id="PTHR11922:SF2">
    <property type="entry name" value="GMP SYNTHASE [GLUTAMINE-HYDROLYZING]"/>
    <property type="match status" value="1"/>
</dbReference>
<comment type="pathway">
    <text evidence="2">Purine metabolism; GMP biosynthesis; GMP from XMP (L-Gln route): step 1/1.</text>
</comment>
<evidence type="ECO:0000313" key="13">
    <source>
        <dbReference type="EMBL" id="TDA39095.1"/>
    </source>
</evidence>
<dbReference type="InterPro" id="IPR001674">
    <property type="entry name" value="GMP_synth_C"/>
</dbReference>
<dbReference type="Gene3D" id="3.40.50.620">
    <property type="entry name" value="HUPs"/>
    <property type="match status" value="1"/>
</dbReference>
<evidence type="ECO:0000256" key="10">
    <source>
        <dbReference type="ARBA" id="ARBA00049404"/>
    </source>
</evidence>
<organism evidence="13 14">
    <name type="scientific">Thermoproteota archaeon</name>
    <dbReference type="NCBI Taxonomy" id="2056631"/>
    <lineage>
        <taxon>Archaea</taxon>
        <taxon>Thermoproteota</taxon>
    </lineage>
</organism>
<comment type="caution">
    <text evidence="13">The sequence shown here is derived from an EMBL/GenBank/DDBJ whole genome shotgun (WGS) entry which is preliminary data.</text>
</comment>
<feature type="binding site" evidence="11">
    <location>
        <begin position="33"/>
        <end position="39"/>
    </location>
    <ligand>
        <name>ATP</name>
        <dbReference type="ChEBI" id="CHEBI:30616"/>
    </ligand>
</feature>
<proteinExistence type="predicted"/>
<evidence type="ECO:0000256" key="4">
    <source>
        <dbReference type="ARBA" id="ARBA00022598"/>
    </source>
</evidence>